<evidence type="ECO:0008006" key="15">
    <source>
        <dbReference type="Google" id="ProtNLM"/>
    </source>
</evidence>
<dbReference type="InterPro" id="IPR019786">
    <property type="entry name" value="Zinc_finger_PHD-type_CS"/>
</dbReference>
<dbReference type="InterPro" id="IPR027417">
    <property type="entry name" value="P-loop_NTPase"/>
</dbReference>
<evidence type="ECO:0000256" key="9">
    <source>
        <dbReference type="SAM" id="MobiDB-lite"/>
    </source>
</evidence>
<dbReference type="Gene3D" id="3.40.50.10810">
    <property type="entry name" value="Tandem AAA-ATPase domain"/>
    <property type="match status" value="1"/>
</dbReference>
<dbReference type="GO" id="GO:0008094">
    <property type="term" value="F:ATP-dependent activity, acting on DNA"/>
    <property type="evidence" value="ECO:0007669"/>
    <property type="project" value="TreeGrafter"/>
</dbReference>
<dbReference type="InterPro" id="IPR049730">
    <property type="entry name" value="SNF2/RAD54-like_C"/>
</dbReference>
<evidence type="ECO:0000256" key="6">
    <source>
        <dbReference type="ARBA" id="ARBA00022833"/>
    </source>
</evidence>
<feature type="domain" description="Helicase ATP-binding" evidence="11">
    <location>
        <begin position="255"/>
        <end position="451"/>
    </location>
</feature>
<dbReference type="GO" id="GO:0008270">
    <property type="term" value="F:zinc ion binding"/>
    <property type="evidence" value="ECO:0007669"/>
    <property type="project" value="UniProtKB-KW"/>
</dbReference>
<evidence type="ECO:0000259" key="12">
    <source>
        <dbReference type="PROSITE" id="PS51194"/>
    </source>
</evidence>
<keyword evidence="4 8" id="KW-0863">Zinc-finger</keyword>
<dbReference type="InterPro" id="IPR000330">
    <property type="entry name" value="SNF2_N"/>
</dbReference>
<keyword evidence="2" id="KW-0479">Metal-binding</keyword>
<dbReference type="GO" id="GO:0005634">
    <property type="term" value="C:nucleus"/>
    <property type="evidence" value="ECO:0007669"/>
    <property type="project" value="TreeGrafter"/>
</dbReference>
<evidence type="ECO:0000256" key="7">
    <source>
        <dbReference type="ARBA" id="ARBA00022840"/>
    </source>
</evidence>
<dbReference type="Gene3D" id="3.30.40.10">
    <property type="entry name" value="Zinc/RING finger domain, C3HC4 (zinc finger)"/>
    <property type="match status" value="1"/>
</dbReference>
<dbReference type="PANTHER" id="PTHR45626">
    <property type="entry name" value="TRANSCRIPTION TERMINATION FACTOR 2-RELATED"/>
    <property type="match status" value="1"/>
</dbReference>
<evidence type="ECO:0000256" key="2">
    <source>
        <dbReference type="ARBA" id="ARBA00022723"/>
    </source>
</evidence>
<dbReference type="InterPro" id="IPR001650">
    <property type="entry name" value="Helicase_C-like"/>
</dbReference>
<dbReference type="GO" id="GO:0006281">
    <property type="term" value="P:DNA repair"/>
    <property type="evidence" value="ECO:0007669"/>
    <property type="project" value="TreeGrafter"/>
</dbReference>
<evidence type="ECO:0000259" key="11">
    <source>
        <dbReference type="PROSITE" id="PS51192"/>
    </source>
</evidence>
<dbReference type="GO" id="GO:0016787">
    <property type="term" value="F:hydrolase activity"/>
    <property type="evidence" value="ECO:0007669"/>
    <property type="project" value="UniProtKB-KW"/>
</dbReference>
<evidence type="ECO:0000256" key="8">
    <source>
        <dbReference type="PROSITE-ProRule" id="PRU00146"/>
    </source>
</evidence>
<dbReference type="Gene3D" id="3.40.50.300">
    <property type="entry name" value="P-loop containing nucleotide triphosphate hydrolases"/>
    <property type="match status" value="1"/>
</dbReference>
<reference evidence="13 14" key="1">
    <citation type="submission" date="2015-01" db="EMBL/GenBank/DDBJ databases">
        <title>The Genome Sequence of Exophiala xenobiotica CBS118157.</title>
        <authorList>
            <consortium name="The Broad Institute Genomics Platform"/>
            <person name="Cuomo C."/>
            <person name="de Hoog S."/>
            <person name="Gorbushina A."/>
            <person name="Stielow B."/>
            <person name="Teixiera M."/>
            <person name="Abouelleil A."/>
            <person name="Chapman S.B."/>
            <person name="Priest M."/>
            <person name="Young S.K."/>
            <person name="Wortman J."/>
            <person name="Nusbaum C."/>
            <person name="Birren B."/>
        </authorList>
    </citation>
    <scope>NUCLEOTIDE SEQUENCE [LARGE SCALE GENOMIC DNA]</scope>
    <source>
        <strain evidence="13 14">CBS 118157</strain>
    </source>
</reference>
<dbReference type="InterPro" id="IPR050628">
    <property type="entry name" value="SNF2_RAD54_helicase_TF"/>
</dbReference>
<evidence type="ECO:0000256" key="4">
    <source>
        <dbReference type="ARBA" id="ARBA00022771"/>
    </source>
</evidence>
<proteinExistence type="inferred from homology"/>
<dbReference type="STRING" id="348802.A0A0D2F1G0"/>
<comment type="similarity">
    <text evidence="1">Belongs to the SNF2/RAD54 helicase family.</text>
</comment>
<keyword evidence="6" id="KW-0862">Zinc</keyword>
<dbReference type="AlphaFoldDB" id="A0A0D2F1G0"/>
<dbReference type="PROSITE" id="PS01359">
    <property type="entry name" value="ZF_PHD_1"/>
    <property type="match status" value="1"/>
</dbReference>
<organism evidence="13 14">
    <name type="scientific">Exophiala xenobiotica</name>
    <dbReference type="NCBI Taxonomy" id="348802"/>
    <lineage>
        <taxon>Eukaryota</taxon>
        <taxon>Fungi</taxon>
        <taxon>Dikarya</taxon>
        <taxon>Ascomycota</taxon>
        <taxon>Pezizomycotina</taxon>
        <taxon>Eurotiomycetes</taxon>
        <taxon>Chaetothyriomycetidae</taxon>
        <taxon>Chaetothyriales</taxon>
        <taxon>Herpotrichiellaceae</taxon>
        <taxon>Exophiala</taxon>
    </lineage>
</organism>
<dbReference type="InterPro" id="IPR059153">
    <property type="entry name" value="NSD_PHD-1st"/>
</dbReference>
<feature type="domain" description="PHD-type" evidence="10">
    <location>
        <begin position="85"/>
        <end position="130"/>
    </location>
</feature>
<dbReference type="InterPro" id="IPR013083">
    <property type="entry name" value="Znf_RING/FYVE/PHD"/>
</dbReference>
<evidence type="ECO:0000256" key="1">
    <source>
        <dbReference type="ARBA" id="ARBA00007025"/>
    </source>
</evidence>
<dbReference type="SUPFAM" id="SSF52540">
    <property type="entry name" value="P-loop containing nucleoside triphosphate hydrolases"/>
    <property type="match status" value="2"/>
</dbReference>
<evidence type="ECO:0000313" key="13">
    <source>
        <dbReference type="EMBL" id="KIW61783.1"/>
    </source>
</evidence>
<sequence length="828" mass="93732">MEPNRLSRVLLDSTAVLGNLQIDGTKLMNKDQFSKLMEDAQKDIKPGRWLLGTIQEEKTYIRRRPATNQESKIITDGDFQELNDHDCCQKCLDLGELLVCDGCEGGFHLHCAGITVIPEGDWFCEACRLDQVLKTQETAEATAPDLGKDDDESTSANAGAEELQEEDLTLESDAEQDDDVDGEKLTDIAEGHSGIKEVSIVRLSDGDSFHIAHYLGSDYLNLIDQHYDIPPIDQPTRMTVILHDHQRKGIAQAHQACEGPFRGCIIADEMGLGKTHQGIGIMEMVRHEPGMSLVVAPSKDLTQWYRAIIDSFKEGDGLRAYVLRNRHMTAAELLSLQVDVVICSYEFVEHGVRKAARRDVQFLKTRKDRFSRLGQPLVRPTCNLISDIYELTGQPWKRMILDESQNISKPEQARHRAVKMIPAKAVVCMTGTPTHNKWHAVWGYICLLKGHPFAEESDFFSTFGGKRRFDDPTIKNTRRLQRFLQPLMICRPRLTLPSLTLVGRVSYQQSFDVDEMDQSLSNAYYKKYRDVLRKKNLDTTELFVGASTKDSKRCLTYATKAQLAALHPLLLLGDISNAEDDEDPEAEENDPGLFLLNDTDDTKGMKSPQKRKAWLKFLEDYVGLADDSIRVQNVIVALLSIRAQEPDCKVVIFSQYLKFLDILAEVLKREGIKAYRYDGTIKSSERTRIEADFAKADPSIPLLITSGAGGTSLNLQCANVVIQTEVWWNHNAELQALCRCDRQHQKKLVTYIRLMARNCEIDHEILHVQAKKRVYNEALMEPLIRCHWQGPVTIELHDLLPVQGFYDDGELGLRMKVERNSKQASSTE</sequence>
<feature type="region of interest" description="Disordered" evidence="9">
    <location>
        <begin position="140"/>
        <end position="188"/>
    </location>
</feature>
<evidence type="ECO:0000313" key="14">
    <source>
        <dbReference type="Proteomes" id="UP000054342"/>
    </source>
</evidence>
<dbReference type="Pfam" id="PF23011">
    <property type="entry name" value="PHD-1st_NSD"/>
    <property type="match status" value="1"/>
</dbReference>
<feature type="domain" description="Helicase C-terminal" evidence="12">
    <location>
        <begin position="633"/>
        <end position="800"/>
    </location>
</feature>
<gene>
    <name evidence="13" type="ORF">PV05_01865</name>
</gene>
<dbReference type="PROSITE" id="PS51192">
    <property type="entry name" value="HELICASE_ATP_BIND_1"/>
    <property type="match status" value="1"/>
</dbReference>
<dbReference type="InterPro" id="IPR014001">
    <property type="entry name" value="Helicase_ATP-bd"/>
</dbReference>
<feature type="compositionally biased region" description="Acidic residues" evidence="9">
    <location>
        <begin position="162"/>
        <end position="181"/>
    </location>
</feature>
<dbReference type="InterPro" id="IPR019787">
    <property type="entry name" value="Znf_PHD-finger"/>
</dbReference>
<dbReference type="RefSeq" id="XP_013322367.1">
    <property type="nucleotide sequence ID" value="XM_013466913.1"/>
</dbReference>
<accession>A0A0D2F1G0</accession>
<name>A0A0D2F1G0_9EURO</name>
<evidence type="ECO:0000256" key="5">
    <source>
        <dbReference type="ARBA" id="ARBA00022801"/>
    </source>
</evidence>
<keyword evidence="3" id="KW-0547">Nucleotide-binding</keyword>
<dbReference type="SMART" id="SM00490">
    <property type="entry name" value="HELICc"/>
    <property type="match status" value="1"/>
</dbReference>
<dbReference type="SMART" id="SM00249">
    <property type="entry name" value="PHD"/>
    <property type="match status" value="1"/>
</dbReference>
<keyword evidence="5" id="KW-0378">Hydrolase</keyword>
<dbReference type="Proteomes" id="UP000054342">
    <property type="component" value="Unassembled WGS sequence"/>
</dbReference>
<dbReference type="SUPFAM" id="SSF57903">
    <property type="entry name" value="FYVE/PHD zinc finger"/>
    <property type="match status" value="1"/>
</dbReference>
<feature type="region of interest" description="Disordered" evidence="9">
    <location>
        <begin position="580"/>
        <end position="599"/>
    </location>
</feature>
<evidence type="ECO:0000259" key="10">
    <source>
        <dbReference type="PROSITE" id="PS50016"/>
    </source>
</evidence>
<keyword evidence="14" id="KW-1185">Reference proteome</keyword>
<dbReference type="PANTHER" id="PTHR45626:SF22">
    <property type="entry name" value="DNA REPAIR PROTEIN RAD5"/>
    <property type="match status" value="1"/>
</dbReference>
<feature type="compositionally biased region" description="Acidic residues" evidence="9">
    <location>
        <begin position="580"/>
        <end position="590"/>
    </location>
</feature>
<dbReference type="OrthoDB" id="4135937at2759"/>
<dbReference type="SMART" id="SM00487">
    <property type="entry name" value="DEXDc"/>
    <property type="match status" value="1"/>
</dbReference>
<dbReference type="Pfam" id="PF00176">
    <property type="entry name" value="SNF2-rel_dom"/>
    <property type="match status" value="1"/>
</dbReference>
<dbReference type="InterPro" id="IPR001965">
    <property type="entry name" value="Znf_PHD"/>
</dbReference>
<dbReference type="GO" id="GO:0005524">
    <property type="term" value="F:ATP binding"/>
    <property type="evidence" value="ECO:0007669"/>
    <property type="project" value="UniProtKB-KW"/>
</dbReference>
<evidence type="ECO:0000256" key="3">
    <source>
        <dbReference type="ARBA" id="ARBA00022741"/>
    </source>
</evidence>
<dbReference type="Pfam" id="PF00271">
    <property type="entry name" value="Helicase_C"/>
    <property type="match status" value="1"/>
</dbReference>
<dbReference type="GeneID" id="25323773"/>
<dbReference type="CDD" id="cd18793">
    <property type="entry name" value="SF2_C_SNF"/>
    <property type="match status" value="1"/>
</dbReference>
<dbReference type="PROSITE" id="PS51194">
    <property type="entry name" value="HELICASE_CTER"/>
    <property type="match status" value="1"/>
</dbReference>
<dbReference type="InterPro" id="IPR038718">
    <property type="entry name" value="SNF2-like_sf"/>
</dbReference>
<dbReference type="HOGENOM" id="CLU_017860_0_0_1"/>
<protein>
    <recommendedName>
        <fullName evidence="15">PHD-type domain-containing protein</fullName>
    </recommendedName>
</protein>
<dbReference type="EMBL" id="KN847317">
    <property type="protein sequence ID" value="KIW61783.1"/>
    <property type="molecule type" value="Genomic_DNA"/>
</dbReference>
<dbReference type="InterPro" id="IPR011011">
    <property type="entry name" value="Znf_FYVE_PHD"/>
</dbReference>
<dbReference type="PROSITE" id="PS50016">
    <property type="entry name" value="ZF_PHD_2"/>
    <property type="match status" value="1"/>
</dbReference>
<keyword evidence="7" id="KW-0067">ATP-binding</keyword>